<protein>
    <submittedName>
        <fullName evidence="2">Uncharacterized protein</fullName>
    </submittedName>
</protein>
<organism evidence="2 3">
    <name type="scientific">Tetradesmus obliquus</name>
    <name type="common">Green alga</name>
    <name type="synonym">Acutodesmus obliquus</name>
    <dbReference type="NCBI Taxonomy" id="3088"/>
    <lineage>
        <taxon>Eukaryota</taxon>
        <taxon>Viridiplantae</taxon>
        <taxon>Chlorophyta</taxon>
        <taxon>core chlorophytes</taxon>
        <taxon>Chlorophyceae</taxon>
        <taxon>CS clade</taxon>
        <taxon>Sphaeropleales</taxon>
        <taxon>Scenedesmaceae</taxon>
        <taxon>Tetradesmus</taxon>
    </lineage>
</organism>
<keyword evidence="1" id="KW-0812">Transmembrane</keyword>
<dbReference type="Proteomes" id="UP001244341">
    <property type="component" value="Chromosome 1b"/>
</dbReference>
<evidence type="ECO:0000313" key="3">
    <source>
        <dbReference type="Proteomes" id="UP001244341"/>
    </source>
</evidence>
<evidence type="ECO:0000256" key="1">
    <source>
        <dbReference type="SAM" id="Phobius"/>
    </source>
</evidence>
<dbReference type="EMBL" id="CP126208">
    <property type="protein sequence ID" value="WIA08072.1"/>
    <property type="molecule type" value="Genomic_DNA"/>
</dbReference>
<name>A0ABY8THX5_TETOB</name>
<feature type="transmembrane region" description="Helical" evidence="1">
    <location>
        <begin position="125"/>
        <end position="145"/>
    </location>
</feature>
<accession>A0ABY8THX5</accession>
<keyword evidence="1" id="KW-1133">Transmembrane helix</keyword>
<proteinExistence type="predicted"/>
<gene>
    <name evidence="2" type="ORF">OEZ85_007536</name>
</gene>
<sequence length="211" mass="23602">MPVVQAPEAVRDLITPRQPDLDNRDAARLSIEEKVNPMGFTGQVQGLKASLAKYTRDARAVCEELFSVGTAAEQAEEKLKCLADYAKRPAAEQALAALYAREALLARHLVALNNGMRRRLQQHPATFWVWIFFVLLALVAGRLPFMFESCRKAGPSMLAAAVEQLSWLVAMVIAFKKLTAWETLFVSVFWTVMTIQTCKYLCAEHNVTQLC</sequence>
<keyword evidence="1" id="KW-0472">Membrane</keyword>
<evidence type="ECO:0000313" key="2">
    <source>
        <dbReference type="EMBL" id="WIA08072.1"/>
    </source>
</evidence>
<reference evidence="2 3" key="1">
    <citation type="submission" date="2023-05" db="EMBL/GenBank/DDBJ databases">
        <title>A 100% complete, gapless, phased diploid assembly of the Scenedesmus obliquus UTEX 3031 genome.</title>
        <authorList>
            <person name="Biondi T.C."/>
            <person name="Hanschen E.R."/>
            <person name="Kwon T."/>
            <person name="Eng W."/>
            <person name="Kruse C.P.S."/>
            <person name="Koehler S.I."/>
            <person name="Kunde Y."/>
            <person name="Gleasner C.D."/>
            <person name="You Mak K.T."/>
            <person name="Polle J."/>
            <person name="Hovde B.T."/>
            <person name="Starkenburg S.R."/>
        </authorList>
    </citation>
    <scope>NUCLEOTIDE SEQUENCE [LARGE SCALE GENOMIC DNA]</scope>
    <source>
        <strain evidence="2 3">DOE0152z</strain>
    </source>
</reference>
<keyword evidence="3" id="KW-1185">Reference proteome</keyword>